<proteinExistence type="predicted"/>
<evidence type="ECO:0000313" key="3">
    <source>
        <dbReference type="Proteomes" id="UP000321491"/>
    </source>
</evidence>
<dbReference type="OrthoDB" id="9792148at2"/>
<organism evidence="2 3">
    <name type="scientific">Cerasibacillus quisquiliarum</name>
    <dbReference type="NCBI Taxonomy" id="227865"/>
    <lineage>
        <taxon>Bacteria</taxon>
        <taxon>Bacillati</taxon>
        <taxon>Bacillota</taxon>
        <taxon>Bacilli</taxon>
        <taxon>Bacillales</taxon>
        <taxon>Bacillaceae</taxon>
        <taxon>Cerasibacillus</taxon>
    </lineage>
</organism>
<dbReference type="Pfam" id="PF13556">
    <property type="entry name" value="HTH_30"/>
    <property type="match status" value="1"/>
</dbReference>
<protein>
    <recommendedName>
        <fullName evidence="1">PucR C-terminal helix-turn-helix domain-containing protein</fullName>
    </recommendedName>
</protein>
<evidence type="ECO:0000259" key="1">
    <source>
        <dbReference type="Pfam" id="PF13556"/>
    </source>
</evidence>
<dbReference type="RefSeq" id="WP_146936271.1">
    <property type="nucleotide sequence ID" value="NZ_BJXW01000009.1"/>
</dbReference>
<dbReference type="EMBL" id="BJXW01000009">
    <property type="protein sequence ID" value="GEN30736.1"/>
    <property type="molecule type" value="Genomic_DNA"/>
</dbReference>
<dbReference type="InterPro" id="IPR009057">
    <property type="entry name" value="Homeodomain-like_sf"/>
</dbReference>
<accession>A0A511UVT5</accession>
<dbReference type="Proteomes" id="UP000321491">
    <property type="component" value="Unassembled WGS sequence"/>
</dbReference>
<comment type="caution">
    <text evidence="2">The sequence shown here is derived from an EMBL/GenBank/DDBJ whole genome shotgun (WGS) entry which is preliminary data.</text>
</comment>
<sequence length="295" mass="35299">MYKQLKEIFPSVRFYKSAFIPLDHEYEWFLGENDEYIGILKTELTEKDRVLLKTFLKPVHGHFPPLTNKEQWWQQILHDKQPNDDTSSKRIKFRLIYFQFPEKRMKPILFKDAMKHFFQNDIIILWENNHSGLLIEESQPNSKLLNFKEIIHVLMSDLYVNLRFLVGPLQTNYLEAPFVYNQIKRFASLAFKYNKDPVISLIDILPAIMIENSNKTLIRKLIPNELIRALNNQEIKRIILTLIECNLNISHTAKQLYMHRNSLLYRLDRFSEQTGLDIRYVHDAWIVYLSLMILN</sequence>
<keyword evidence="3" id="KW-1185">Reference proteome</keyword>
<dbReference type="InterPro" id="IPR051448">
    <property type="entry name" value="CdaR-like_regulators"/>
</dbReference>
<dbReference type="PANTHER" id="PTHR33744">
    <property type="entry name" value="CARBOHYDRATE DIACID REGULATOR"/>
    <property type="match status" value="1"/>
</dbReference>
<dbReference type="Gene3D" id="1.10.10.2840">
    <property type="entry name" value="PucR C-terminal helix-turn-helix domain"/>
    <property type="match status" value="1"/>
</dbReference>
<dbReference type="SUPFAM" id="SSF46689">
    <property type="entry name" value="Homeodomain-like"/>
    <property type="match status" value="1"/>
</dbReference>
<reference evidence="2 3" key="1">
    <citation type="submission" date="2019-07" db="EMBL/GenBank/DDBJ databases">
        <title>Whole genome shotgun sequence of Cerasibacillus quisquiliarum NBRC 102429.</title>
        <authorList>
            <person name="Hosoyama A."/>
            <person name="Uohara A."/>
            <person name="Ohji S."/>
            <person name="Ichikawa N."/>
        </authorList>
    </citation>
    <scope>NUCLEOTIDE SEQUENCE [LARGE SCALE GENOMIC DNA]</scope>
    <source>
        <strain evidence="2 3">NBRC 102429</strain>
    </source>
</reference>
<dbReference type="AlphaFoldDB" id="A0A511UVT5"/>
<gene>
    <name evidence="2" type="ORF">CQU01_09740</name>
</gene>
<evidence type="ECO:0000313" key="2">
    <source>
        <dbReference type="EMBL" id="GEN30736.1"/>
    </source>
</evidence>
<dbReference type="PANTHER" id="PTHR33744:SF15">
    <property type="entry name" value="CARBOHYDRATE DIACID REGULATOR"/>
    <property type="match status" value="1"/>
</dbReference>
<feature type="domain" description="PucR C-terminal helix-turn-helix" evidence="1">
    <location>
        <begin position="240"/>
        <end position="292"/>
    </location>
</feature>
<name>A0A511UVT5_9BACI</name>
<dbReference type="InterPro" id="IPR042070">
    <property type="entry name" value="PucR_C-HTH_sf"/>
</dbReference>
<dbReference type="InterPro" id="IPR025736">
    <property type="entry name" value="PucR_C-HTH_dom"/>
</dbReference>